<evidence type="ECO:0000256" key="1">
    <source>
        <dbReference type="SAM" id="MobiDB-lite"/>
    </source>
</evidence>
<organism evidence="2">
    <name type="scientific">Gaeumannomyces tritici (strain R3-111a-1)</name>
    <name type="common">Wheat and barley take-all root rot fungus</name>
    <name type="synonym">Gaeumannomyces graminis var. tritici</name>
    <dbReference type="NCBI Taxonomy" id="644352"/>
    <lineage>
        <taxon>Eukaryota</taxon>
        <taxon>Fungi</taxon>
        <taxon>Dikarya</taxon>
        <taxon>Ascomycota</taxon>
        <taxon>Pezizomycotina</taxon>
        <taxon>Sordariomycetes</taxon>
        <taxon>Sordariomycetidae</taxon>
        <taxon>Magnaporthales</taxon>
        <taxon>Magnaporthaceae</taxon>
        <taxon>Gaeumannomyces</taxon>
    </lineage>
</organism>
<feature type="region of interest" description="Disordered" evidence="1">
    <location>
        <begin position="19"/>
        <end position="55"/>
    </location>
</feature>
<reference evidence="3" key="5">
    <citation type="submission" date="2018-04" db="UniProtKB">
        <authorList>
            <consortium name="EnsemblFungi"/>
        </authorList>
    </citation>
    <scope>IDENTIFICATION</scope>
    <source>
        <strain evidence="3">R3-111a-1</strain>
    </source>
</reference>
<dbReference type="EnsemblFungi" id="EJT72817">
    <property type="protein sequence ID" value="EJT72817"/>
    <property type="gene ID" value="GGTG_09672"/>
</dbReference>
<feature type="compositionally biased region" description="Basic and acidic residues" evidence="1">
    <location>
        <begin position="113"/>
        <end position="122"/>
    </location>
</feature>
<reference evidence="4" key="1">
    <citation type="submission" date="2010-07" db="EMBL/GenBank/DDBJ databases">
        <title>The genome sequence of Gaeumannomyces graminis var. tritici strain R3-111a-1.</title>
        <authorList>
            <consortium name="The Broad Institute Genome Sequencing Platform"/>
            <person name="Ma L.-J."/>
            <person name="Dead R."/>
            <person name="Young S."/>
            <person name="Zeng Q."/>
            <person name="Koehrsen M."/>
            <person name="Alvarado L."/>
            <person name="Berlin A."/>
            <person name="Chapman S.B."/>
            <person name="Chen Z."/>
            <person name="Freedman E."/>
            <person name="Gellesch M."/>
            <person name="Goldberg J."/>
            <person name="Griggs A."/>
            <person name="Gujja S."/>
            <person name="Heilman E.R."/>
            <person name="Heiman D."/>
            <person name="Hepburn T."/>
            <person name="Howarth C."/>
            <person name="Jen D."/>
            <person name="Larson L."/>
            <person name="Mehta T."/>
            <person name="Neiman D."/>
            <person name="Pearson M."/>
            <person name="Roberts A."/>
            <person name="Saif S."/>
            <person name="Shea T."/>
            <person name="Shenoy N."/>
            <person name="Sisk P."/>
            <person name="Stolte C."/>
            <person name="Sykes S."/>
            <person name="Walk T."/>
            <person name="White J."/>
            <person name="Yandava C."/>
            <person name="Haas B."/>
            <person name="Nusbaum C."/>
            <person name="Birren B."/>
        </authorList>
    </citation>
    <scope>NUCLEOTIDE SEQUENCE [LARGE SCALE GENOMIC DNA]</scope>
    <source>
        <strain evidence="4">R3-111a-1</strain>
    </source>
</reference>
<dbReference type="RefSeq" id="XP_009225791.1">
    <property type="nucleotide sequence ID" value="XM_009227527.1"/>
</dbReference>
<sequence length="122" mass="14112">MVHWWVVQDAMEIGSRNPLRETSIGNAGGQGGRQKKEDGARTWDGNMMTTTKDGSRKLMRARARYVDANLTSDRQDTRLRWRWCCVNRRVHVDESLPLSETEEPFVDRSASPRKVDEMTWST</sequence>
<accession>J3P834</accession>
<keyword evidence="4" id="KW-1185">Reference proteome</keyword>
<dbReference type="GeneID" id="20350130"/>
<dbReference type="AlphaFoldDB" id="J3P834"/>
<dbReference type="HOGENOM" id="CLU_2026890_0_0_1"/>
<dbReference type="VEuPathDB" id="FungiDB:GGTG_09672"/>
<evidence type="ECO:0000313" key="4">
    <source>
        <dbReference type="Proteomes" id="UP000006039"/>
    </source>
</evidence>
<feature type="region of interest" description="Disordered" evidence="1">
    <location>
        <begin position="100"/>
        <end position="122"/>
    </location>
</feature>
<reference evidence="3" key="4">
    <citation type="journal article" date="2015" name="G3 (Bethesda)">
        <title>Genome sequences of three phytopathogenic species of the Magnaporthaceae family of fungi.</title>
        <authorList>
            <person name="Okagaki L.H."/>
            <person name="Nunes C.C."/>
            <person name="Sailsbery J."/>
            <person name="Clay B."/>
            <person name="Brown D."/>
            <person name="John T."/>
            <person name="Oh Y."/>
            <person name="Young N."/>
            <person name="Fitzgerald M."/>
            <person name="Haas B.J."/>
            <person name="Zeng Q."/>
            <person name="Young S."/>
            <person name="Adiconis X."/>
            <person name="Fan L."/>
            <person name="Levin J.Z."/>
            <person name="Mitchell T.K."/>
            <person name="Okubara P.A."/>
            <person name="Farman M.L."/>
            <person name="Kohn L.M."/>
            <person name="Birren B."/>
            <person name="Ma L.-J."/>
            <person name="Dean R.A."/>
        </authorList>
    </citation>
    <scope>NUCLEOTIDE SEQUENCE</scope>
    <source>
        <strain evidence="3">R3-111a-1</strain>
    </source>
</reference>
<evidence type="ECO:0000313" key="2">
    <source>
        <dbReference type="EMBL" id="EJT72817.1"/>
    </source>
</evidence>
<dbReference type="EMBL" id="GL385399">
    <property type="protein sequence ID" value="EJT72817.1"/>
    <property type="molecule type" value="Genomic_DNA"/>
</dbReference>
<protein>
    <submittedName>
        <fullName evidence="2 3">Uncharacterized protein</fullName>
    </submittedName>
</protein>
<gene>
    <name evidence="3" type="primary">20350130</name>
    <name evidence="2" type="ORF">GGTG_09672</name>
</gene>
<dbReference type="Proteomes" id="UP000006039">
    <property type="component" value="Unassembled WGS sequence"/>
</dbReference>
<reference evidence="2" key="3">
    <citation type="submission" date="2010-09" db="EMBL/GenBank/DDBJ databases">
        <title>Annotation of Gaeumannomyces graminis var. tritici R3-111a-1.</title>
        <authorList>
            <consortium name="The Broad Institute Genome Sequencing Platform"/>
            <person name="Ma L.-J."/>
            <person name="Dead R."/>
            <person name="Young S.K."/>
            <person name="Zeng Q."/>
            <person name="Gargeya S."/>
            <person name="Fitzgerald M."/>
            <person name="Haas B."/>
            <person name="Abouelleil A."/>
            <person name="Alvarado L."/>
            <person name="Arachchi H.M."/>
            <person name="Berlin A."/>
            <person name="Brown A."/>
            <person name="Chapman S.B."/>
            <person name="Chen Z."/>
            <person name="Dunbar C."/>
            <person name="Freedman E."/>
            <person name="Gearin G."/>
            <person name="Gellesch M."/>
            <person name="Goldberg J."/>
            <person name="Griggs A."/>
            <person name="Gujja S."/>
            <person name="Heiman D."/>
            <person name="Howarth C."/>
            <person name="Larson L."/>
            <person name="Lui A."/>
            <person name="MacDonald P.J.P."/>
            <person name="Mehta T."/>
            <person name="Montmayeur A."/>
            <person name="Murphy C."/>
            <person name="Neiman D."/>
            <person name="Pearson M."/>
            <person name="Priest M."/>
            <person name="Roberts A."/>
            <person name="Saif S."/>
            <person name="Shea T."/>
            <person name="Shenoy N."/>
            <person name="Sisk P."/>
            <person name="Stolte C."/>
            <person name="Sykes S."/>
            <person name="Yandava C."/>
            <person name="Wortman J."/>
            <person name="Nusbaum C."/>
            <person name="Birren B."/>
        </authorList>
    </citation>
    <scope>NUCLEOTIDE SEQUENCE</scope>
    <source>
        <strain evidence="2">R3-111a-1</strain>
    </source>
</reference>
<name>J3P834_GAET3</name>
<reference evidence="2" key="2">
    <citation type="submission" date="2010-07" db="EMBL/GenBank/DDBJ databases">
        <authorList>
            <consortium name="The Broad Institute Genome Sequencing Platform"/>
            <consortium name="Broad Institute Genome Sequencing Center for Infectious Disease"/>
            <person name="Ma L.-J."/>
            <person name="Dead R."/>
            <person name="Young S."/>
            <person name="Zeng Q."/>
            <person name="Koehrsen M."/>
            <person name="Alvarado L."/>
            <person name="Berlin A."/>
            <person name="Chapman S.B."/>
            <person name="Chen Z."/>
            <person name="Freedman E."/>
            <person name="Gellesch M."/>
            <person name="Goldberg J."/>
            <person name="Griggs A."/>
            <person name="Gujja S."/>
            <person name="Heilman E.R."/>
            <person name="Heiman D."/>
            <person name="Hepburn T."/>
            <person name="Howarth C."/>
            <person name="Jen D."/>
            <person name="Larson L."/>
            <person name="Mehta T."/>
            <person name="Neiman D."/>
            <person name="Pearson M."/>
            <person name="Roberts A."/>
            <person name="Saif S."/>
            <person name="Shea T."/>
            <person name="Shenoy N."/>
            <person name="Sisk P."/>
            <person name="Stolte C."/>
            <person name="Sykes S."/>
            <person name="Walk T."/>
            <person name="White J."/>
            <person name="Yandava C."/>
            <person name="Haas B."/>
            <person name="Nusbaum C."/>
            <person name="Birren B."/>
        </authorList>
    </citation>
    <scope>NUCLEOTIDE SEQUENCE</scope>
    <source>
        <strain evidence="2">R3-111a-1</strain>
    </source>
</reference>
<proteinExistence type="predicted"/>
<evidence type="ECO:0000313" key="3">
    <source>
        <dbReference type="EnsemblFungi" id="EJT72817"/>
    </source>
</evidence>